<dbReference type="Gene3D" id="3.20.20.150">
    <property type="entry name" value="Divalent-metal-dependent TIM barrel enzymes"/>
    <property type="match status" value="1"/>
</dbReference>
<dbReference type="InterPro" id="IPR036237">
    <property type="entry name" value="Xyl_isomerase-like_sf"/>
</dbReference>
<accession>A0A543BIR4</accession>
<reference evidence="1 2" key="1">
    <citation type="submission" date="2019-06" db="EMBL/GenBank/DDBJ databases">
        <title>Sequencing the genomes of 1000 actinobacteria strains.</title>
        <authorList>
            <person name="Klenk H.-P."/>
        </authorList>
    </citation>
    <scope>NUCLEOTIDE SEQUENCE [LARGE SCALE GENOMIC DNA]</scope>
    <source>
        <strain evidence="1 2">DSM 20169</strain>
    </source>
</reference>
<organism evidence="1 2">
    <name type="scientific">Microbacterium saperdae</name>
    <dbReference type="NCBI Taxonomy" id="69368"/>
    <lineage>
        <taxon>Bacteria</taxon>
        <taxon>Bacillati</taxon>
        <taxon>Actinomycetota</taxon>
        <taxon>Actinomycetes</taxon>
        <taxon>Micrococcales</taxon>
        <taxon>Microbacteriaceae</taxon>
        <taxon>Microbacterium</taxon>
    </lineage>
</organism>
<name>A0A543BIR4_9MICO</name>
<comment type="caution">
    <text evidence="1">The sequence shown here is derived from an EMBL/GenBank/DDBJ whole genome shotgun (WGS) entry which is preliminary data.</text>
</comment>
<evidence type="ECO:0000313" key="2">
    <source>
        <dbReference type="Proteomes" id="UP000317209"/>
    </source>
</evidence>
<dbReference type="OrthoDB" id="236897at2"/>
<dbReference type="EMBL" id="VFOX01000001">
    <property type="protein sequence ID" value="TQL84678.1"/>
    <property type="molecule type" value="Genomic_DNA"/>
</dbReference>
<dbReference type="Proteomes" id="UP000317209">
    <property type="component" value="Unassembled WGS sequence"/>
</dbReference>
<evidence type="ECO:0000313" key="1">
    <source>
        <dbReference type="EMBL" id="TQL84678.1"/>
    </source>
</evidence>
<evidence type="ECO:0008006" key="3">
    <source>
        <dbReference type="Google" id="ProtNLM"/>
    </source>
</evidence>
<protein>
    <recommendedName>
        <fullName evidence="3">Sugar phosphate isomerase/epimerase</fullName>
    </recommendedName>
</protein>
<keyword evidence="2" id="KW-1185">Reference proteome</keyword>
<sequence>MTRIWDRDNLHAWCVVPFDEVKRGPEARAQMLADLGIRTFSYDWRAENVPHFGEELDALARHDIELLGWWWWPEQDEKELRYALDTFASRDVRPRLWFMQGENLLPDRLPRTAEQQQERIELEAQRALRVSELARGHGIDLYTHNDWFGIPDNLVAVVEKARELGVPEIGISYNFSHARDEIHDDTVDFDALWSRIQPYVTSVNLAGTHFEDDTTLFPGDGEHDLEMMRVIEDSGWQGPVGVIAETGGDAEVSLRNAILRVEWLAAELIQPGSGGAKPCARQRGTNAE</sequence>
<dbReference type="AlphaFoldDB" id="A0A543BIR4"/>
<gene>
    <name evidence="1" type="ORF">FB560_0269</name>
</gene>
<dbReference type="SUPFAM" id="SSF51658">
    <property type="entry name" value="Xylose isomerase-like"/>
    <property type="match status" value="1"/>
</dbReference>
<dbReference type="RefSeq" id="WP_141870713.1">
    <property type="nucleotide sequence ID" value="NZ_VFOX01000001.1"/>
</dbReference>
<proteinExistence type="predicted"/>